<evidence type="ECO:0000313" key="8">
    <source>
        <dbReference type="Proteomes" id="UP000718593"/>
    </source>
</evidence>
<proteinExistence type="inferred from homology"/>
<dbReference type="EMBL" id="JABZMI010000029">
    <property type="protein sequence ID" value="MBF1163987.1"/>
    <property type="molecule type" value="Genomic_DNA"/>
</dbReference>
<comment type="subcellular location">
    <subcellularLocation>
        <location evidence="1 6">Cytoplasm</location>
        <location evidence="1 6">Nucleoid</location>
    </subcellularLocation>
</comment>
<keyword evidence="4 6" id="KW-0963">Cytoplasm</keyword>
<comment type="function">
    <text evidence="6">May be involved in recombination.</text>
</comment>
<organism evidence="7 8">
    <name type="scientific">Dechloromonas agitata</name>
    <dbReference type="NCBI Taxonomy" id="73030"/>
    <lineage>
        <taxon>Bacteria</taxon>
        <taxon>Pseudomonadati</taxon>
        <taxon>Pseudomonadota</taxon>
        <taxon>Betaproteobacteria</taxon>
        <taxon>Rhodocyclales</taxon>
        <taxon>Azonexaceae</taxon>
        <taxon>Dechloromonas</taxon>
    </lineage>
</organism>
<gene>
    <name evidence="6" type="primary">rdgC</name>
    <name evidence="7" type="ORF">HXL68_02995</name>
</gene>
<reference evidence="7" key="1">
    <citation type="submission" date="2020-04" db="EMBL/GenBank/DDBJ databases">
        <title>Deep metagenomics examines the oral microbiome during advanced dental caries in children, revealing novel taxa and co-occurrences with host molecules.</title>
        <authorList>
            <person name="Baker J.L."/>
            <person name="Morton J.T."/>
            <person name="Dinis M."/>
            <person name="Alvarez R."/>
            <person name="Tran N.C."/>
            <person name="Knight R."/>
            <person name="Edlund A."/>
        </authorList>
    </citation>
    <scope>NUCLEOTIDE SEQUENCE</scope>
    <source>
        <strain evidence="7">JCVI_32_bin.24</strain>
    </source>
</reference>
<dbReference type="GO" id="GO:0005737">
    <property type="term" value="C:cytoplasm"/>
    <property type="evidence" value="ECO:0007669"/>
    <property type="project" value="UniProtKB-UniRule"/>
</dbReference>
<keyword evidence="5 6" id="KW-0233">DNA recombination</keyword>
<evidence type="ECO:0000313" key="7">
    <source>
        <dbReference type="EMBL" id="MBF1163987.1"/>
    </source>
</evidence>
<evidence type="ECO:0000256" key="4">
    <source>
        <dbReference type="ARBA" id="ARBA00022490"/>
    </source>
</evidence>
<comment type="caution">
    <text evidence="7">The sequence shown here is derived from an EMBL/GenBank/DDBJ whole genome shotgun (WGS) entry which is preliminary data.</text>
</comment>
<evidence type="ECO:0000256" key="1">
    <source>
        <dbReference type="ARBA" id="ARBA00004453"/>
    </source>
</evidence>
<dbReference type="NCBIfam" id="NF001464">
    <property type="entry name" value="PRK00321.1-5"/>
    <property type="match status" value="1"/>
</dbReference>
<protein>
    <recommendedName>
        <fullName evidence="3 6">Recombination-associated protein RdgC</fullName>
    </recommendedName>
</protein>
<dbReference type="HAMAP" id="MF_00194">
    <property type="entry name" value="RdgC"/>
    <property type="match status" value="1"/>
</dbReference>
<dbReference type="GO" id="GO:0003690">
    <property type="term" value="F:double-stranded DNA binding"/>
    <property type="evidence" value="ECO:0007669"/>
    <property type="project" value="TreeGrafter"/>
</dbReference>
<evidence type="ECO:0000256" key="3">
    <source>
        <dbReference type="ARBA" id="ARBA00022296"/>
    </source>
</evidence>
<dbReference type="Proteomes" id="UP000718593">
    <property type="component" value="Unassembled WGS sequence"/>
</dbReference>
<dbReference type="PANTHER" id="PTHR38103">
    <property type="entry name" value="RECOMBINATION-ASSOCIATED PROTEIN RDGC"/>
    <property type="match status" value="1"/>
</dbReference>
<dbReference type="GO" id="GO:0043590">
    <property type="term" value="C:bacterial nucleoid"/>
    <property type="evidence" value="ECO:0007669"/>
    <property type="project" value="TreeGrafter"/>
</dbReference>
<evidence type="ECO:0000256" key="5">
    <source>
        <dbReference type="ARBA" id="ARBA00023172"/>
    </source>
</evidence>
<comment type="similarity">
    <text evidence="2 6">Belongs to the RdgC family.</text>
</comment>
<accession>A0A930BQR8</accession>
<evidence type="ECO:0000256" key="6">
    <source>
        <dbReference type="HAMAP-Rule" id="MF_00194"/>
    </source>
</evidence>
<dbReference type="PANTHER" id="PTHR38103:SF1">
    <property type="entry name" value="RECOMBINATION-ASSOCIATED PROTEIN RDGC"/>
    <property type="match status" value="1"/>
</dbReference>
<name>A0A930BQR8_9RHOO</name>
<dbReference type="AlphaFoldDB" id="A0A930BQR8"/>
<dbReference type="GO" id="GO:0000018">
    <property type="term" value="P:regulation of DNA recombination"/>
    <property type="evidence" value="ECO:0007669"/>
    <property type="project" value="TreeGrafter"/>
</dbReference>
<evidence type="ECO:0000256" key="2">
    <source>
        <dbReference type="ARBA" id="ARBA00008657"/>
    </source>
</evidence>
<sequence>MWFKNLQIYRLPTPWAIDLAKFDEQLNRGTFARCASHEPISRGWVSPRKDAGLIYANNRQWLIALAVEQRLLPSSVVNDEVRERAEKLAEEQGYAPGRKALRELKERVTEELMPRAFTRKRTTFVWIDPQNGWFVVDAGSQGKAEEVIEHLRFCLDDFPLQPLHTQLSPQSAMADWLAGGEAPHGFTIDRDCELKAVGEEKSAVRYVRHPLGDEVHAEIKAHLAAGKLPTKLALTWDDRISFVLGEKMEVKRLAFLDLLKEEAEKNAEHADEQFDADFALMTGELTRFLPVLIEALGGEKVEAAASPAQPGGGAVPPWEA</sequence>
<dbReference type="Pfam" id="PF04381">
    <property type="entry name" value="RdgC"/>
    <property type="match status" value="1"/>
</dbReference>
<dbReference type="GO" id="GO:0006310">
    <property type="term" value="P:DNA recombination"/>
    <property type="evidence" value="ECO:0007669"/>
    <property type="project" value="UniProtKB-UniRule"/>
</dbReference>
<dbReference type="NCBIfam" id="NF001463">
    <property type="entry name" value="PRK00321.1-4"/>
    <property type="match status" value="1"/>
</dbReference>
<dbReference type="InterPro" id="IPR007476">
    <property type="entry name" value="RdgC"/>
</dbReference>